<dbReference type="Proteomes" id="UP000626109">
    <property type="component" value="Unassembled WGS sequence"/>
</dbReference>
<evidence type="ECO:0000256" key="1">
    <source>
        <dbReference type="SAM" id="MobiDB-lite"/>
    </source>
</evidence>
<feature type="non-terminal residue" evidence="2">
    <location>
        <position position="109"/>
    </location>
</feature>
<reference evidence="2" key="1">
    <citation type="submission" date="2021-02" db="EMBL/GenBank/DDBJ databases">
        <authorList>
            <person name="Dougan E. K."/>
            <person name="Rhodes N."/>
            <person name="Thang M."/>
            <person name="Chan C."/>
        </authorList>
    </citation>
    <scope>NUCLEOTIDE SEQUENCE</scope>
</reference>
<name>A0A813LNP3_POLGL</name>
<dbReference type="AlphaFoldDB" id="A0A813LNP3"/>
<accession>A0A813LNP3</accession>
<comment type="caution">
    <text evidence="2">The sequence shown here is derived from an EMBL/GenBank/DDBJ whole genome shotgun (WGS) entry which is preliminary data.</text>
</comment>
<feature type="region of interest" description="Disordered" evidence="1">
    <location>
        <begin position="38"/>
        <end position="109"/>
    </location>
</feature>
<sequence>MEWTGFAWRPRALRPLAAAAAETAQLDSSSKLFRQSFLSPIGGASPLPPTAPCSDGSTSLKLPDASQVAEQAGAPEGSVPEAAASDKETKAEAPEGSVPEAVASDKETK</sequence>
<protein>
    <submittedName>
        <fullName evidence="2">Uncharacterized protein</fullName>
    </submittedName>
</protein>
<gene>
    <name evidence="2" type="ORF">PGLA2088_LOCUS47363</name>
</gene>
<organism evidence="2 3">
    <name type="scientific">Polarella glacialis</name>
    <name type="common">Dinoflagellate</name>
    <dbReference type="NCBI Taxonomy" id="89957"/>
    <lineage>
        <taxon>Eukaryota</taxon>
        <taxon>Sar</taxon>
        <taxon>Alveolata</taxon>
        <taxon>Dinophyceae</taxon>
        <taxon>Suessiales</taxon>
        <taxon>Suessiaceae</taxon>
        <taxon>Polarella</taxon>
    </lineage>
</organism>
<evidence type="ECO:0000313" key="2">
    <source>
        <dbReference type="EMBL" id="CAE8734552.1"/>
    </source>
</evidence>
<evidence type="ECO:0000313" key="3">
    <source>
        <dbReference type="Proteomes" id="UP000626109"/>
    </source>
</evidence>
<feature type="compositionally biased region" description="Basic and acidic residues" evidence="1">
    <location>
        <begin position="84"/>
        <end position="93"/>
    </location>
</feature>
<proteinExistence type="predicted"/>
<dbReference type="EMBL" id="CAJNNW010036458">
    <property type="protein sequence ID" value="CAE8734552.1"/>
    <property type="molecule type" value="Genomic_DNA"/>
</dbReference>